<dbReference type="GO" id="GO:0003824">
    <property type="term" value="F:catalytic activity"/>
    <property type="evidence" value="ECO:0007669"/>
    <property type="project" value="InterPro"/>
</dbReference>
<sequence>MTDYFIESAIAQALKSPMDKKYGAVLIHRGKIISSGFNKYRRGMSSKVKDCIL</sequence>
<protein>
    <recommendedName>
        <fullName evidence="2">CMP/dCMP-type deaminase domain-containing protein</fullName>
    </recommendedName>
</protein>
<evidence type="ECO:0000313" key="1">
    <source>
        <dbReference type="EMBL" id="AYV81592.1"/>
    </source>
</evidence>
<accession>A0A3G5A2Z5</accession>
<proteinExistence type="predicted"/>
<dbReference type="Gene3D" id="3.40.140.10">
    <property type="entry name" value="Cytidine Deaminase, domain 2"/>
    <property type="match status" value="1"/>
</dbReference>
<name>A0A3G5A2Z5_9VIRU</name>
<dbReference type="EMBL" id="MK072285">
    <property type="protein sequence ID" value="AYV81592.1"/>
    <property type="molecule type" value="Genomic_DNA"/>
</dbReference>
<gene>
    <name evidence="1" type="ORF">Harvfovirus43_14</name>
</gene>
<evidence type="ECO:0008006" key="2">
    <source>
        <dbReference type="Google" id="ProtNLM"/>
    </source>
</evidence>
<dbReference type="InterPro" id="IPR016193">
    <property type="entry name" value="Cytidine_deaminase-like"/>
</dbReference>
<reference evidence="1" key="1">
    <citation type="submission" date="2018-10" db="EMBL/GenBank/DDBJ databases">
        <title>Hidden diversity of soil giant viruses.</title>
        <authorList>
            <person name="Schulz F."/>
            <person name="Alteio L."/>
            <person name="Goudeau D."/>
            <person name="Ryan E.M."/>
            <person name="Malmstrom R.R."/>
            <person name="Blanchard J."/>
            <person name="Woyke T."/>
        </authorList>
    </citation>
    <scope>NUCLEOTIDE SEQUENCE</scope>
    <source>
        <strain evidence="1">HAV1</strain>
    </source>
</reference>
<organism evidence="1">
    <name type="scientific">Harvfovirus sp</name>
    <dbReference type="NCBI Taxonomy" id="2487768"/>
    <lineage>
        <taxon>Viruses</taxon>
        <taxon>Varidnaviria</taxon>
        <taxon>Bamfordvirae</taxon>
        <taxon>Nucleocytoviricota</taxon>
        <taxon>Megaviricetes</taxon>
        <taxon>Imitervirales</taxon>
        <taxon>Mimiviridae</taxon>
        <taxon>Klosneuvirinae</taxon>
    </lineage>
</organism>
<dbReference type="SUPFAM" id="SSF53927">
    <property type="entry name" value="Cytidine deaminase-like"/>
    <property type="match status" value="1"/>
</dbReference>